<organism evidence="2 3">
    <name type="scientific">Adineta steineri</name>
    <dbReference type="NCBI Taxonomy" id="433720"/>
    <lineage>
        <taxon>Eukaryota</taxon>
        <taxon>Metazoa</taxon>
        <taxon>Spiralia</taxon>
        <taxon>Gnathifera</taxon>
        <taxon>Rotifera</taxon>
        <taxon>Eurotatoria</taxon>
        <taxon>Bdelloidea</taxon>
        <taxon>Adinetida</taxon>
        <taxon>Adinetidae</taxon>
        <taxon>Adineta</taxon>
    </lineage>
</organism>
<dbReference type="EMBL" id="CAJNOM010006074">
    <property type="protein sequence ID" value="CAF1667964.1"/>
    <property type="molecule type" value="Genomic_DNA"/>
</dbReference>
<name>A0A816G157_9BILA</name>
<evidence type="ECO:0000313" key="1">
    <source>
        <dbReference type="EMBL" id="CAF1569040.1"/>
    </source>
</evidence>
<accession>A0A816G157</accession>
<gene>
    <name evidence="1" type="ORF">BJG266_LOCUS47583</name>
    <name evidence="2" type="ORF">QVE165_LOCUS64624</name>
</gene>
<proteinExistence type="predicted"/>
<keyword evidence="3" id="KW-1185">Reference proteome</keyword>
<dbReference type="Proteomes" id="UP000663832">
    <property type="component" value="Unassembled WGS sequence"/>
</dbReference>
<evidence type="ECO:0000313" key="2">
    <source>
        <dbReference type="EMBL" id="CAF1667964.1"/>
    </source>
</evidence>
<reference evidence="2" key="1">
    <citation type="submission" date="2021-02" db="EMBL/GenBank/DDBJ databases">
        <authorList>
            <person name="Nowell W R."/>
        </authorList>
    </citation>
    <scope>NUCLEOTIDE SEQUENCE</scope>
</reference>
<evidence type="ECO:0000313" key="3">
    <source>
        <dbReference type="Proteomes" id="UP000663832"/>
    </source>
</evidence>
<comment type="caution">
    <text evidence="2">The sequence shown here is derived from an EMBL/GenBank/DDBJ whole genome shotgun (WGS) entry which is preliminary data.</text>
</comment>
<dbReference type="Proteomes" id="UP000663877">
    <property type="component" value="Unassembled WGS sequence"/>
</dbReference>
<protein>
    <submittedName>
        <fullName evidence="2">Uncharacterized protein</fullName>
    </submittedName>
</protein>
<dbReference type="EMBL" id="CAJNOI010005666">
    <property type="protein sequence ID" value="CAF1569040.1"/>
    <property type="molecule type" value="Genomic_DNA"/>
</dbReference>
<feature type="non-terminal residue" evidence="2">
    <location>
        <position position="1"/>
    </location>
</feature>
<sequence length="30" mass="3604">KPYENLYLYCDGIKKIHGTSDYDRYPYGQC</sequence>
<dbReference type="AlphaFoldDB" id="A0A816G157"/>